<dbReference type="PANTHER" id="PTHR12829">
    <property type="entry name" value="N6-ADENOSINE-METHYLTRANSFERASE"/>
    <property type="match status" value="1"/>
</dbReference>
<dbReference type="Proteomes" id="UP000800092">
    <property type="component" value="Unassembled WGS sequence"/>
</dbReference>
<dbReference type="AlphaFoldDB" id="A0A6A6HLK7"/>
<dbReference type="OrthoDB" id="61116at2759"/>
<accession>A0A6A6HLK7</accession>
<evidence type="ECO:0000313" key="3">
    <source>
        <dbReference type="Proteomes" id="UP000800092"/>
    </source>
</evidence>
<dbReference type="GO" id="GO:0005634">
    <property type="term" value="C:nucleus"/>
    <property type="evidence" value="ECO:0007669"/>
    <property type="project" value="TreeGrafter"/>
</dbReference>
<keyword evidence="3" id="KW-1185">Reference proteome</keyword>
<sequence length="472" mass="53052">MPPQASTIKRSIIYQNDEQTVTLLDIPASISEAQSASTHSIGEIIYSCEPLEEPFDDNEPKSTTARKQIDLQSVDSNLHSIYASLINDALAETRSEHRGIWCLPRGWSFARSGTGRKRKADVVGGQEVVDNYAENSPHSNTTRPSKVIDDLGSNEIMVLDSMLADLAHGDKESVLSPDILMSDSAPGSIAIEDAGPGEIARLPSSKTWDNVFHNALDQQLDVELSLQSQEANSSSSRFRFHIPGKSTFMLGNCANASAFRESVRYMSQEYDTCRTFDFILLDPPWPNRSVKRSRTYITERDMRGVKQMLFRMDVDSYMAPGSIVGVWITNKSTVRDLVLGKGGLFEAWNVSPKEEWLWTKTTTKGEPVTSLQGLWRKPYEVLLLGQRPSDPFQVARPSDGFEDVKRRVIIAVPDLHSRKPCLKKLIEPMMRDPASYCALEIFARYLVAGWWSWGDEVLKFNWEGYWGSEDRG</sequence>
<dbReference type="PROSITE" id="PS51143">
    <property type="entry name" value="MT_A70"/>
    <property type="match status" value="1"/>
</dbReference>
<organism evidence="2 3">
    <name type="scientific">Viridothelium virens</name>
    <name type="common">Speckled blister lichen</name>
    <name type="synonym">Trypethelium virens</name>
    <dbReference type="NCBI Taxonomy" id="1048519"/>
    <lineage>
        <taxon>Eukaryota</taxon>
        <taxon>Fungi</taxon>
        <taxon>Dikarya</taxon>
        <taxon>Ascomycota</taxon>
        <taxon>Pezizomycotina</taxon>
        <taxon>Dothideomycetes</taxon>
        <taxon>Dothideomycetes incertae sedis</taxon>
        <taxon>Trypetheliales</taxon>
        <taxon>Trypetheliaceae</taxon>
        <taxon>Viridothelium</taxon>
    </lineage>
</organism>
<reference evidence="2" key="1">
    <citation type="journal article" date="2020" name="Stud. Mycol.">
        <title>101 Dothideomycetes genomes: a test case for predicting lifestyles and emergence of pathogens.</title>
        <authorList>
            <person name="Haridas S."/>
            <person name="Albert R."/>
            <person name="Binder M."/>
            <person name="Bloem J."/>
            <person name="Labutti K."/>
            <person name="Salamov A."/>
            <person name="Andreopoulos B."/>
            <person name="Baker S."/>
            <person name="Barry K."/>
            <person name="Bills G."/>
            <person name="Bluhm B."/>
            <person name="Cannon C."/>
            <person name="Castanera R."/>
            <person name="Culley D."/>
            <person name="Daum C."/>
            <person name="Ezra D."/>
            <person name="Gonzalez J."/>
            <person name="Henrissat B."/>
            <person name="Kuo A."/>
            <person name="Liang C."/>
            <person name="Lipzen A."/>
            <person name="Lutzoni F."/>
            <person name="Magnuson J."/>
            <person name="Mondo S."/>
            <person name="Nolan M."/>
            <person name="Ohm R."/>
            <person name="Pangilinan J."/>
            <person name="Park H.-J."/>
            <person name="Ramirez L."/>
            <person name="Alfaro M."/>
            <person name="Sun H."/>
            <person name="Tritt A."/>
            <person name="Yoshinaga Y."/>
            <person name="Zwiers L.-H."/>
            <person name="Turgeon B."/>
            <person name="Goodwin S."/>
            <person name="Spatafora J."/>
            <person name="Crous P."/>
            <person name="Grigoriev I."/>
        </authorList>
    </citation>
    <scope>NUCLEOTIDE SEQUENCE</scope>
    <source>
        <strain evidence="2">Tuck. ex Michener</strain>
    </source>
</reference>
<proteinExistence type="inferred from homology"/>
<evidence type="ECO:0000313" key="2">
    <source>
        <dbReference type="EMBL" id="KAF2239016.1"/>
    </source>
</evidence>
<dbReference type="PANTHER" id="PTHR12829:SF4">
    <property type="entry name" value="N(6)-ADENINE-SPECIFIC METHYLTRANSFERASE METTL4"/>
    <property type="match status" value="1"/>
</dbReference>
<gene>
    <name evidence="2" type="ORF">EV356DRAFT_504374</name>
</gene>
<dbReference type="EMBL" id="ML991774">
    <property type="protein sequence ID" value="KAF2239016.1"/>
    <property type="molecule type" value="Genomic_DNA"/>
</dbReference>
<evidence type="ECO:0000256" key="1">
    <source>
        <dbReference type="PROSITE-ProRule" id="PRU00489"/>
    </source>
</evidence>
<dbReference type="GO" id="GO:0008168">
    <property type="term" value="F:methyltransferase activity"/>
    <property type="evidence" value="ECO:0007669"/>
    <property type="project" value="TreeGrafter"/>
</dbReference>
<name>A0A6A6HLK7_VIRVR</name>
<comment type="similarity">
    <text evidence="1">Belongs to the MT-A70-like family.</text>
</comment>
<protein>
    <submittedName>
        <fullName evidence="2">MT-A70-domain-containing protein</fullName>
    </submittedName>
</protein>
<dbReference type="Pfam" id="PF05063">
    <property type="entry name" value="MT-A70"/>
    <property type="match status" value="1"/>
</dbReference>
<dbReference type="InterPro" id="IPR007757">
    <property type="entry name" value="MT-A70-like"/>
</dbReference>